<dbReference type="InterPro" id="IPR036460">
    <property type="entry name" value="Cu_amine_oxidase_C_sf"/>
</dbReference>
<comment type="subunit">
    <text evidence="2">Homodimer.</text>
</comment>
<feature type="domain" description="Copper amine oxidase catalytic" evidence="5">
    <location>
        <begin position="55"/>
        <end position="438"/>
    </location>
</feature>
<dbReference type="SUPFAM" id="SSF49998">
    <property type="entry name" value="Amine oxidase catalytic domain"/>
    <property type="match status" value="1"/>
</dbReference>
<dbReference type="InterPro" id="IPR032109">
    <property type="entry name" value="Big_3_5"/>
</dbReference>
<name>A0ABP4EAZ4_9ACTN</name>
<dbReference type="Gene3D" id="2.60.40.2700">
    <property type="match status" value="1"/>
</dbReference>
<comment type="PTM">
    <text evidence="3">Topaquinone (TPQ) is generated by copper-dependent autoxidation of a specific tyrosyl residue.</text>
</comment>
<evidence type="ECO:0000313" key="8">
    <source>
        <dbReference type="Proteomes" id="UP001501581"/>
    </source>
</evidence>
<comment type="caution">
    <text evidence="7">The sequence shown here is derived from an EMBL/GenBank/DDBJ whole genome shotgun (WGS) entry which is preliminary data.</text>
</comment>
<dbReference type="Proteomes" id="UP001501581">
    <property type="component" value="Unassembled WGS sequence"/>
</dbReference>
<organism evidence="7 8">
    <name type="scientific">Nocardioides dubius</name>
    <dbReference type="NCBI Taxonomy" id="317019"/>
    <lineage>
        <taxon>Bacteria</taxon>
        <taxon>Bacillati</taxon>
        <taxon>Actinomycetota</taxon>
        <taxon>Actinomycetes</taxon>
        <taxon>Propionibacteriales</taxon>
        <taxon>Nocardioidaceae</taxon>
        <taxon>Nocardioides</taxon>
    </lineage>
</organism>
<dbReference type="PANTHER" id="PTHR10638:SF86">
    <property type="entry name" value="COPPER AMINE OXIDASE 1-RELATED"/>
    <property type="match status" value="1"/>
</dbReference>
<dbReference type="EMBL" id="BAAALG010000007">
    <property type="protein sequence ID" value="GAA1100783.1"/>
    <property type="molecule type" value="Genomic_DNA"/>
</dbReference>
<feature type="domain" description="Bacterial Ig-like" evidence="6">
    <location>
        <begin position="582"/>
        <end position="664"/>
    </location>
</feature>
<evidence type="ECO:0000256" key="1">
    <source>
        <dbReference type="ARBA" id="ARBA00001935"/>
    </source>
</evidence>
<comment type="cofactor">
    <cofactor evidence="3">
        <name>Cu cation</name>
        <dbReference type="ChEBI" id="CHEBI:23378"/>
    </cofactor>
    <text evidence="3">Contains 1 topaquinone per subunit.</text>
</comment>
<dbReference type="Pfam" id="PF16640">
    <property type="entry name" value="Big_3_5"/>
    <property type="match status" value="1"/>
</dbReference>
<comment type="similarity">
    <text evidence="3">Belongs to the copper/topaquinone oxidase family.</text>
</comment>
<reference evidence="8" key="1">
    <citation type="journal article" date="2019" name="Int. J. Syst. Evol. Microbiol.">
        <title>The Global Catalogue of Microorganisms (GCM) 10K type strain sequencing project: providing services to taxonomists for standard genome sequencing and annotation.</title>
        <authorList>
            <consortium name="The Broad Institute Genomics Platform"/>
            <consortium name="The Broad Institute Genome Sequencing Center for Infectious Disease"/>
            <person name="Wu L."/>
            <person name="Ma J."/>
        </authorList>
    </citation>
    <scope>NUCLEOTIDE SEQUENCE [LARGE SCALE GENOMIC DNA]</scope>
    <source>
        <strain evidence="8">JCM 13008</strain>
    </source>
</reference>
<dbReference type="InterPro" id="IPR015798">
    <property type="entry name" value="Cu_amine_oxidase_C"/>
</dbReference>
<evidence type="ECO:0000256" key="3">
    <source>
        <dbReference type="RuleBase" id="RU000672"/>
    </source>
</evidence>
<dbReference type="Gene3D" id="2.70.98.20">
    <property type="entry name" value="Copper amine oxidase, catalytic domain"/>
    <property type="match status" value="1"/>
</dbReference>
<evidence type="ECO:0000259" key="6">
    <source>
        <dbReference type="Pfam" id="PF16640"/>
    </source>
</evidence>
<keyword evidence="3" id="KW-0479">Metal-binding</keyword>
<dbReference type="EC" id="1.4.3.-" evidence="3"/>
<evidence type="ECO:0000256" key="4">
    <source>
        <dbReference type="SAM" id="SignalP"/>
    </source>
</evidence>
<evidence type="ECO:0000256" key="2">
    <source>
        <dbReference type="ARBA" id="ARBA00011738"/>
    </source>
</evidence>
<keyword evidence="3" id="KW-0560">Oxidoreductase</keyword>
<keyword evidence="3" id="KW-0801">TPQ</keyword>
<sequence>MNKQKTTRRLATLAATSVLGGSLVAIGALATASPAAAADAPLNCADSTVEKKLANGASWRMCARIHPIKGLILEKVEYKPPTDREYSGYKRVLDQIGMAQLNVPYNTGHVQYNDITSYGFGKQYLIEQTENTCQGETHDVPQSFTYRNELVERTIKGICTDEVSTGLATHAQENQLGGGVLYADQGSALEVSSIAKISWYEYQQNIKFDDHGQIEVGLGATGDIAPGAPGSNFFTTDPKTGWPLGGAKTTEGGDTYASSHWHNAIWKVDFGIDQGERQLVEQWDFSSPGEGTRAPIVHGEPTMHTKAFSAVPGTDTDELSWFRVLNPNSKNPDGHARSYEIVNPNYNNKLIPVFQPTVTFTNARACEEYASANLNAGCPNESILDYVAKDQNHDLTDPVAWVNVGFHHTDKDEDQSPMPIHWQKFQLVPRDFFAQKPTITDARACVNGATGGAVNTVTRPCIATNTELPVVTADAETPVVGTTLSATPGLWNESRTTWNYQYLWFRDGEPILVADGEGNETGAMGTSYTLTAADLGKKITVKVTASQTGYPSGTAESAAITVPGGPVTQPEPGPVASKIKVSAGTLKAGKKGTITATVTAPGTTPTGKVTARKGSTTLGSATLSGGKAKITLKALKKKGSHKVTVTYGGSSKVKASSVTITLKVK</sequence>
<dbReference type="Gene3D" id="2.60.40.10">
    <property type="entry name" value="Immunoglobulins"/>
    <property type="match status" value="1"/>
</dbReference>
<keyword evidence="8" id="KW-1185">Reference proteome</keyword>
<keyword evidence="4" id="KW-0732">Signal</keyword>
<dbReference type="InterPro" id="IPR000269">
    <property type="entry name" value="Cu_amine_oxidase"/>
</dbReference>
<feature type="chain" id="PRO_5047043087" description="Amine oxidase" evidence="4">
    <location>
        <begin position="38"/>
        <end position="665"/>
    </location>
</feature>
<gene>
    <name evidence="7" type="ORF">GCM10009668_18530</name>
</gene>
<evidence type="ECO:0000259" key="5">
    <source>
        <dbReference type="Pfam" id="PF01179"/>
    </source>
</evidence>
<keyword evidence="3" id="KW-0186">Copper</keyword>
<comment type="cofactor">
    <cofactor evidence="1">
        <name>Cu cation</name>
        <dbReference type="ChEBI" id="CHEBI:23378"/>
    </cofactor>
</comment>
<feature type="signal peptide" evidence="4">
    <location>
        <begin position="1"/>
        <end position="37"/>
    </location>
</feature>
<proteinExistence type="inferred from homology"/>
<dbReference type="RefSeq" id="WP_343993626.1">
    <property type="nucleotide sequence ID" value="NZ_BAAALG010000007.1"/>
</dbReference>
<dbReference type="InterPro" id="IPR013783">
    <property type="entry name" value="Ig-like_fold"/>
</dbReference>
<accession>A0ABP4EAZ4</accession>
<protein>
    <recommendedName>
        <fullName evidence="3">Amine oxidase</fullName>
        <ecNumber evidence="3">1.4.3.-</ecNumber>
    </recommendedName>
</protein>
<evidence type="ECO:0000313" key="7">
    <source>
        <dbReference type="EMBL" id="GAA1100783.1"/>
    </source>
</evidence>
<dbReference type="Pfam" id="PF01179">
    <property type="entry name" value="Cu_amine_oxid"/>
    <property type="match status" value="1"/>
</dbReference>
<dbReference type="PANTHER" id="PTHR10638">
    <property type="entry name" value="COPPER AMINE OXIDASE"/>
    <property type="match status" value="1"/>
</dbReference>